<evidence type="ECO:0000313" key="1">
    <source>
        <dbReference type="EMBL" id="CAB4143722.1"/>
    </source>
</evidence>
<dbReference type="EMBL" id="LR796423">
    <property type="protein sequence ID" value="CAB4143722.1"/>
    <property type="molecule type" value="Genomic_DNA"/>
</dbReference>
<gene>
    <name evidence="1" type="ORF">UFOVP447_218</name>
</gene>
<reference evidence="1" key="1">
    <citation type="submission" date="2020-04" db="EMBL/GenBank/DDBJ databases">
        <authorList>
            <person name="Chiriac C."/>
            <person name="Salcher M."/>
            <person name="Ghai R."/>
            <person name="Kavagutti S V."/>
        </authorList>
    </citation>
    <scope>NUCLEOTIDE SEQUENCE</scope>
</reference>
<proteinExistence type="predicted"/>
<organism evidence="1">
    <name type="scientific">uncultured Caudovirales phage</name>
    <dbReference type="NCBI Taxonomy" id="2100421"/>
    <lineage>
        <taxon>Viruses</taxon>
        <taxon>Duplodnaviria</taxon>
        <taxon>Heunggongvirae</taxon>
        <taxon>Uroviricota</taxon>
        <taxon>Caudoviricetes</taxon>
        <taxon>Peduoviridae</taxon>
        <taxon>Maltschvirus</taxon>
        <taxon>Maltschvirus maltsch</taxon>
    </lineage>
</organism>
<accession>A0A6J5MBM1</accession>
<protein>
    <submittedName>
        <fullName evidence="1">Uncharacterized protein</fullName>
    </submittedName>
</protein>
<sequence length="115" mass="13765">MGINTHYYTVYGVKIDNYDNEFSEAWDEVYDDTKDNKDMALILDGMSGSYMIFGKILFDSGDLRWGDYEDVYSEIDLNKLSEYKDKCVEQFMNYFPTFGHYMDHEWKLMTFVHYS</sequence>
<name>A0A6J5MBM1_9CAUD</name>